<dbReference type="KEGG" id="tne:Tneu_1104"/>
<organism evidence="1 2">
    <name type="scientific">Pyrobaculum neutrophilum (strain DSM 2338 / JCM 9278 / NBRC 100436 / V24Sta)</name>
    <name type="common">Thermoproteus neutrophilus</name>
    <dbReference type="NCBI Taxonomy" id="444157"/>
    <lineage>
        <taxon>Archaea</taxon>
        <taxon>Thermoproteota</taxon>
        <taxon>Thermoprotei</taxon>
        <taxon>Thermoproteales</taxon>
        <taxon>Thermoproteaceae</taxon>
        <taxon>Pyrobaculum</taxon>
    </lineage>
</organism>
<name>B1YE22_PYRNV</name>
<sequence>MAEKFDRYYEYYSRRRRGPRTINLGLVKLNLGGRPSIEVRGIPRRPRGPPGGTTLETAEGEDVALKNAVVQRVAGRRVKLYNCDADYVEGEEVTLINTHAKEVTATRAKLINSHVKVLRYRESYTATNSVVEKPEKIAEHQRGRPQTPQ</sequence>
<dbReference type="RefSeq" id="WP_012350454.1">
    <property type="nucleotide sequence ID" value="NC_010525.1"/>
</dbReference>
<dbReference type="OrthoDB" id="29251at2157"/>
<dbReference type="EMBL" id="CP001014">
    <property type="protein sequence ID" value="ACB40035.1"/>
    <property type="molecule type" value="Genomic_DNA"/>
</dbReference>
<keyword evidence="2" id="KW-1185">Reference proteome</keyword>
<accession>B1YE22</accession>
<dbReference type="Proteomes" id="UP000001694">
    <property type="component" value="Chromosome"/>
</dbReference>
<reference evidence="1" key="1">
    <citation type="submission" date="2008-03" db="EMBL/GenBank/DDBJ databases">
        <title>Complete sequence of Thermoproteus neutrophilus V24Sta.</title>
        <authorList>
            <consortium name="US DOE Joint Genome Institute"/>
            <person name="Copeland A."/>
            <person name="Lucas S."/>
            <person name="Lapidus A."/>
            <person name="Glavina del Rio T."/>
            <person name="Dalin E."/>
            <person name="Tice H."/>
            <person name="Bruce D."/>
            <person name="Goodwin L."/>
            <person name="Pitluck S."/>
            <person name="Sims D."/>
            <person name="Brettin T."/>
            <person name="Detter J.C."/>
            <person name="Han C."/>
            <person name="Kuske C.R."/>
            <person name="Schmutz J."/>
            <person name="Larimer F."/>
            <person name="Land M."/>
            <person name="Hauser L."/>
            <person name="Kyrpides N."/>
            <person name="Mikhailova N."/>
            <person name="Biddle J.F."/>
            <person name="Zhang Z."/>
            <person name="Fitz-Gibbon S.T."/>
            <person name="Lowe T.M."/>
            <person name="Saltikov C."/>
            <person name="House C.H."/>
            <person name="Richardson P."/>
        </authorList>
    </citation>
    <scope>NUCLEOTIDE SEQUENCE [LARGE SCALE GENOMIC DNA]</scope>
    <source>
        <strain evidence="1">V24Sta</strain>
    </source>
</reference>
<dbReference type="eggNOG" id="arCOG07429">
    <property type="taxonomic scope" value="Archaea"/>
</dbReference>
<dbReference type="HOGENOM" id="CLU_1745617_0_0_2"/>
<evidence type="ECO:0000313" key="2">
    <source>
        <dbReference type="Proteomes" id="UP000001694"/>
    </source>
</evidence>
<dbReference type="STRING" id="444157.Tneu_1104"/>
<proteinExistence type="predicted"/>
<gene>
    <name evidence="1" type="ordered locus">Tneu_1104</name>
</gene>
<evidence type="ECO:0000313" key="1">
    <source>
        <dbReference type="EMBL" id="ACB40035.1"/>
    </source>
</evidence>
<dbReference type="GeneID" id="6165472"/>
<dbReference type="AlphaFoldDB" id="B1YE22"/>
<protein>
    <submittedName>
        <fullName evidence="1">Uncharacterized protein</fullName>
    </submittedName>
</protein>